<keyword evidence="2" id="KW-1185">Reference proteome</keyword>
<dbReference type="Proteomes" id="UP000219271">
    <property type="component" value="Unassembled WGS sequence"/>
</dbReference>
<reference evidence="2" key="1">
    <citation type="submission" date="2017-09" db="EMBL/GenBank/DDBJ databases">
        <authorList>
            <person name="Varghese N."/>
            <person name="Submissions S."/>
        </authorList>
    </citation>
    <scope>NUCLEOTIDE SEQUENCE [LARGE SCALE GENOMIC DNA]</scope>
    <source>
        <strain evidence="2">JKS000234</strain>
    </source>
</reference>
<proteinExistence type="predicted"/>
<name>A0A286BZX9_9GAMM</name>
<evidence type="ECO:0000313" key="2">
    <source>
        <dbReference type="Proteomes" id="UP000219271"/>
    </source>
</evidence>
<dbReference type="AlphaFoldDB" id="A0A286BZX9"/>
<protein>
    <submittedName>
        <fullName evidence="1">Uncharacterized protein</fullName>
    </submittedName>
</protein>
<evidence type="ECO:0000313" key="1">
    <source>
        <dbReference type="EMBL" id="SOD39705.1"/>
    </source>
</evidence>
<dbReference type="EMBL" id="OCMY01000001">
    <property type="protein sequence ID" value="SOD39705.1"/>
    <property type="molecule type" value="Genomic_DNA"/>
</dbReference>
<sequence length="77" mass="8211">MSDLVNLTQDAIQITDGSNGAHISIISGQMLYADSADSSAWHTLMGTVLEIRPPVVTYMKAKALGGVQMVVTTWSES</sequence>
<gene>
    <name evidence="1" type="ORF">SAMN06273570_4159</name>
</gene>
<accession>A0A286BZX9</accession>
<organism evidence="1 2">
    <name type="scientific">Candidatus Pantoea floridensis</name>
    <dbReference type="NCBI Taxonomy" id="1938870"/>
    <lineage>
        <taxon>Bacteria</taxon>
        <taxon>Pseudomonadati</taxon>
        <taxon>Pseudomonadota</taxon>
        <taxon>Gammaproteobacteria</taxon>
        <taxon>Enterobacterales</taxon>
        <taxon>Erwiniaceae</taxon>
        <taxon>Pantoea</taxon>
    </lineage>
</organism>
<dbReference type="RefSeq" id="WP_141400257.1">
    <property type="nucleotide sequence ID" value="NZ_OCMY01000001.1"/>
</dbReference>